<sequence>MSDQNLTQAEINAYLERANKMRAEAMRSAFSSAVNWVRHAYAGVVHHV</sequence>
<keyword evidence="2" id="KW-1185">Reference proteome</keyword>
<protein>
    <submittedName>
        <fullName evidence="1">Uncharacterized protein</fullName>
    </submittedName>
</protein>
<evidence type="ECO:0000313" key="1">
    <source>
        <dbReference type="EMBL" id="QIK40658.1"/>
    </source>
</evidence>
<accession>A0A6G7VLD1</accession>
<gene>
    <name evidence="1" type="ORF">G8E03_07670</name>
</gene>
<proteinExistence type="predicted"/>
<organism evidence="1 2">
    <name type="scientific">Pontivivens nitratireducens</name>
    <dbReference type="NCBI Taxonomy" id="2758038"/>
    <lineage>
        <taxon>Bacteria</taxon>
        <taxon>Pseudomonadati</taxon>
        <taxon>Pseudomonadota</taxon>
        <taxon>Alphaproteobacteria</taxon>
        <taxon>Rhodobacterales</taxon>
        <taxon>Paracoccaceae</taxon>
        <taxon>Pontivivens</taxon>
    </lineage>
</organism>
<evidence type="ECO:0000313" key="2">
    <source>
        <dbReference type="Proteomes" id="UP000500791"/>
    </source>
</evidence>
<dbReference type="KEGG" id="mon:G8E03_07670"/>
<dbReference type="AlphaFoldDB" id="A0A6G7VLD1"/>
<dbReference type="RefSeq" id="WP_166190362.1">
    <property type="nucleotide sequence ID" value="NZ_CP049811.1"/>
</dbReference>
<reference evidence="1 2" key="1">
    <citation type="submission" date="2020-03" db="EMBL/GenBank/DDBJ databases">
        <title>Complete genome sequence of Monaibacterium sp. ALG8 with diverse plasmids.</title>
        <authorList>
            <person name="Sun C."/>
        </authorList>
    </citation>
    <scope>NUCLEOTIDE SEQUENCE [LARGE SCALE GENOMIC DNA]</scope>
    <source>
        <strain evidence="1 2">ALG8</strain>
    </source>
</reference>
<dbReference type="InterPro" id="IPR058227">
    <property type="entry name" value="RSP_7527-like"/>
</dbReference>
<name>A0A6G7VLD1_9RHOB</name>
<dbReference type="EMBL" id="CP049811">
    <property type="protein sequence ID" value="QIK40658.1"/>
    <property type="molecule type" value="Genomic_DNA"/>
</dbReference>
<dbReference type="Proteomes" id="UP000500791">
    <property type="component" value="Chromosome"/>
</dbReference>
<dbReference type="NCBIfam" id="NF046098">
    <property type="entry name" value="RSP_7527_fam"/>
    <property type="match status" value="1"/>
</dbReference>